<keyword evidence="2" id="KW-0597">Phosphoprotein</keyword>
<name>A0A1H4YFQ6_9PSED</name>
<organism evidence="3 4">
    <name type="scientific">Pseudomonas costantinii</name>
    <dbReference type="NCBI Taxonomy" id="168469"/>
    <lineage>
        <taxon>Bacteria</taxon>
        <taxon>Pseudomonadati</taxon>
        <taxon>Pseudomonadota</taxon>
        <taxon>Gammaproteobacteria</taxon>
        <taxon>Pseudomonadales</taxon>
        <taxon>Pseudomonadaceae</taxon>
        <taxon>Pseudomonas</taxon>
    </lineage>
</organism>
<keyword evidence="4" id="KW-1185">Reference proteome</keyword>
<evidence type="ECO:0000313" key="3">
    <source>
        <dbReference type="EMBL" id="SED16090.1"/>
    </source>
</evidence>
<accession>A0A1H4YFQ6</accession>
<dbReference type="Proteomes" id="UP000182179">
    <property type="component" value="Unassembled WGS sequence"/>
</dbReference>
<reference evidence="3 4" key="1">
    <citation type="submission" date="2016-10" db="EMBL/GenBank/DDBJ databases">
        <authorList>
            <person name="Varghese N."/>
            <person name="Submissions S."/>
        </authorList>
    </citation>
    <scope>NUCLEOTIDE SEQUENCE [LARGE SCALE GENOMIC DNA]</scope>
    <source>
        <strain evidence="3 4">BS2773</strain>
    </source>
</reference>
<feature type="non-terminal residue" evidence="3">
    <location>
        <position position="1"/>
    </location>
</feature>
<evidence type="ECO:0000256" key="2">
    <source>
        <dbReference type="ARBA" id="ARBA00022553"/>
    </source>
</evidence>
<evidence type="ECO:0000256" key="1">
    <source>
        <dbReference type="ARBA" id="ARBA00022450"/>
    </source>
</evidence>
<dbReference type="InterPro" id="IPR045851">
    <property type="entry name" value="AMP-bd_C_sf"/>
</dbReference>
<dbReference type="EMBL" id="FNTS01000002">
    <property type="protein sequence ID" value="SED16090.1"/>
    <property type="molecule type" value="Genomic_DNA"/>
</dbReference>
<dbReference type="SUPFAM" id="SSF56801">
    <property type="entry name" value="Acetyl-CoA synthetase-like"/>
    <property type="match status" value="1"/>
</dbReference>
<dbReference type="PANTHER" id="PTHR44845">
    <property type="entry name" value="CARRIER DOMAIN-CONTAINING PROTEIN"/>
    <property type="match status" value="1"/>
</dbReference>
<proteinExistence type="predicted"/>
<evidence type="ECO:0000313" key="4">
    <source>
        <dbReference type="Proteomes" id="UP000182179"/>
    </source>
</evidence>
<sequence>LPQYMLPSAYVQLDNLPVTPNGKLDRKALPAPEQVMLSRDYEAPADALEERLATQWALVLKLTRSGVMTVSLKWAGIPCWLFVW</sequence>
<keyword evidence="1" id="KW-0596">Phosphopantetheine</keyword>
<comment type="caution">
    <text evidence="3">The sequence shown here is derived from an EMBL/GenBank/DDBJ whole genome shotgun (WGS) entry which is preliminary data.</text>
</comment>
<gene>
    <name evidence="3" type="ORF">SAMN04515675_0075</name>
</gene>
<protein>
    <submittedName>
        <fullName evidence="3">Arthrofactin-type cyclic lipopeptide synthetase C</fullName>
    </submittedName>
</protein>
<dbReference type="PANTHER" id="PTHR44845:SF6">
    <property type="entry name" value="BETA-ALANINE-ACTIVATING ENZYME"/>
    <property type="match status" value="1"/>
</dbReference>
<dbReference type="Gene3D" id="3.30.300.30">
    <property type="match status" value="1"/>
</dbReference>